<dbReference type="InterPro" id="IPR045247">
    <property type="entry name" value="Oye-like"/>
</dbReference>
<protein>
    <recommendedName>
        <fullName evidence="5">Probable NADPH dehydrogenase</fullName>
    </recommendedName>
    <alternativeName>
        <fullName evidence="6">Estrogen-binding protein</fullName>
    </alternativeName>
</protein>
<dbReference type="InterPro" id="IPR013785">
    <property type="entry name" value="Aldolase_TIM"/>
</dbReference>
<evidence type="ECO:0000256" key="1">
    <source>
        <dbReference type="ARBA" id="ARBA00001917"/>
    </source>
</evidence>
<dbReference type="AlphaFoldDB" id="A0A9P8SYW0"/>
<proteinExistence type="inferred from homology"/>
<reference evidence="8" key="1">
    <citation type="journal article" date="2021" name="Open Biol.">
        <title>Shared evolutionary footprints suggest mitochondrial oxidative damage underlies multiple complex I losses in fungi.</title>
        <authorList>
            <person name="Schikora-Tamarit M.A."/>
            <person name="Marcet-Houben M."/>
            <person name="Nosek J."/>
            <person name="Gabaldon T."/>
        </authorList>
    </citation>
    <scope>NUCLEOTIDE SEQUENCE</scope>
    <source>
        <strain evidence="8">NCAIM Y.01608</strain>
    </source>
</reference>
<dbReference type="PANTHER" id="PTHR22893">
    <property type="entry name" value="NADH OXIDOREDUCTASE-RELATED"/>
    <property type="match status" value="1"/>
</dbReference>
<evidence type="ECO:0000256" key="5">
    <source>
        <dbReference type="ARBA" id="ARBA00067604"/>
    </source>
</evidence>
<name>A0A9P8SYW0_9ASCO</name>
<evidence type="ECO:0000259" key="7">
    <source>
        <dbReference type="Pfam" id="PF00724"/>
    </source>
</evidence>
<evidence type="ECO:0000256" key="6">
    <source>
        <dbReference type="ARBA" id="ARBA00075326"/>
    </source>
</evidence>
<dbReference type="GO" id="GO:0010181">
    <property type="term" value="F:FMN binding"/>
    <property type="evidence" value="ECO:0007669"/>
    <property type="project" value="InterPro"/>
</dbReference>
<sequence>MPAIENHVSGNVSTRAARIPSADMSALGDLNSRTKTTESATSASAHLPAQHIAVGIARVIMSKTPTLANTNLFKPIKVGKVELKNRLVFAPTTRYRASKDFVPTDSMLKYYEQRAENNGGLLVTEATYPDYSFGLYPDTPMIKTPAQVAGWKKVIEAVHNKGSFVSIQLWHLGRTASAEFNKSKGLPLVGASPIYMDEDSEKAAKEAGNELRELTIPEIEAIVKEFAAAAKRAIHEAKADFIELHGAHGYLLDQFNQPGSNKRTDKYGGSIENRARLILEAVDACIEAVGAEHVAIRLSPYAAVQGIKGVDSEIHPISYFGYVLSELERRAQEGKRLAYISVVEPRVNGIYDSKDKREFNTSWISEIWKGVLLRSGAYLNENYKFLQHDVDENDRTLIGVSRYYTSNPDLADRLKNGHELTPYDRSKFYKHSSNDGYLTWTRYGEKEPQYKDLVDVAPEPLA</sequence>
<keyword evidence="3" id="KW-0288">FMN</keyword>
<dbReference type="CDD" id="cd02933">
    <property type="entry name" value="OYE_like_FMN"/>
    <property type="match status" value="1"/>
</dbReference>
<keyword evidence="3" id="KW-0285">Flavoprotein</keyword>
<evidence type="ECO:0000256" key="4">
    <source>
        <dbReference type="ARBA" id="ARBA00056646"/>
    </source>
</evidence>
<organism evidence="8 9">
    <name type="scientific">Ogataea polymorpha</name>
    <dbReference type="NCBI Taxonomy" id="460523"/>
    <lineage>
        <taxon>Eukaryota</taxon>
        <taxon>Fungi</taxon>
        <taxon>Dikarya</taxon>
        <taxon>Ascomycota</taxon>
        <taxon>Saccharomycotina</taxon>
        <taxon>Pichiomycetes</taxon>
        <taxon>Pichiales</taxon>
        <taxon>Pichiaceae</taxon>
        <taxon>Ogataea</taxon>
    </lineage>
</organism>
<feature type="domain" description="NADH:flavin oxidoreductase/NADH oxidase N-terminal" evidence="7">
    <location>
        <begin position="71"/>
        <end position="419"/>
    </location>
</feature>
<dbReference type="EMBL" id="JAEUBD010001571">
    <property type="protein sequence ID" value="KAH3658896.1"/>
    <property type="molecule type" value="Genomic_DNA"/>
</dbReference>
<comment type="similarity">
    <text evidence="2">Belongs to the NADH:flavin oxidoreductase/NADH oxidase family.</text>
</comment>
<dbReference type="SUPFAM" id="SSF51395">
    <property type="entry name" value="FMN-linked oxidoreductases"/>
    <property type="match status" value="1"/>
</dbReference>
<evidence type="ECO:0000256" key="3">
    <source>
        <dbReference type="ARBA" id="ARBA00022643"/>
    </source>
</evidence>
<comment type="caution">
    <text evidence="8">The sequence shown here is derived from an EMBL/GenBank/DDBJ whole genome shotgun (WGS) entry which is preliminary data.</text>
</comment>
<dbReference type="FunFam" id="3.20.20.70:FF:000138">
    <property type="entry name" value="NADPH dehydrogenase 1"/>
    <property type="match status" value="1"/>
</dbReference>
<comment type="cofactor">
    <cofactor evidence="1">
        <name>FMN</name>
        <dbReference type="ChEBI" id="CHEBI:58210"/>
    </cofactor>
</comment>
<dbReference type="Proteomes" id="UP000788993">
    <property type="component" value="Unassembled WGS sequence"/>
</dbReference>
<accession>A0A9P8SYW0</accession>
<reference evidence="8" key="2">
    <citation type="submission" date="2021-01" db="EMBL/GenBank/DDBJ databases">
        <authorList>
            <person name="Schikora-Tamarit M.A."/>
        </authorList>
    </citation>
    <scope>NUCLEOTIDE SEQUENCE</scope>
    <source>
        <strain evidence="8">NCAIM Y.01608</strain>
    </source>
</reference>
<dbReference type="GO" id="GO:0042562">
    <property type="term" value="F:hormone binding"/>
    <property type="evidence" value="ECO:0007669"/>
    <property type="project" value="UniProtKB-ARBA"/>
</dbReference>
<dbReference type="GO" id="GO:0003959">
    <property type="term" value="F:NADPH dehydrogenase activity"/>
    <property type="evidence" value="ECO:0007669"/>
    <property type="project" value="TreeGrafter"/>
</dbReference>
<dbReference type="Pfam" id="PF00724">
    <property type="entry name" value="Oxidored_FMN"/>
    <property type="match status" value="1"/>
</dbReference>
<evidence type="ECO:0000256" key="2">
    <source>
        <dbReference type="ARBA" id="ARBA00005979"/>
    </source>
</evidence>
<dbReference type="PANTHER" id="PTHR22893:SF91">
    <property type="entry name" value="NADPH DEHYDROGENASE 2-RELATED"/>
    <property type="match status" value="1"/>
</dbReference>
<keyword evidence="9" id="KW-1185">Reference proteome</keyword>
<dbReference type="InterPro" id="IPR001155">
    <property type="entry name" value="OxRdtase_FMN_N"/>
</dbReference>
<gene>
    <name evidence="8" type="ORF">OGATHE_006622</name>
</gene>
<comment type="function">
    <text evidence="4">Oxidoreductase that binds mammalian estrogens with high affinity.</text>
</comment>
<evidence type="ECO:0000313" key="8">
    <source>
        <dbReference type="EMBL" id="KAH3658896.1"/>
    </source>
</evidence>
<evidence type="ECO:0000313" key="9">
    <source>
        <dbReference type="Proteomes" id="UP000788993"/>
    </source>
</evidence>
<dbReference type="Gene3D" id="3.20.20.70">
    <property type="entry name" value="Aldolase class I"/>
    <property type="match status" value="1"/>
</dbReference>